<feature type="region of interest" description="Disordered" evidence="1">
    <location>
        <begin position="253"/>
        <end position="275"/>
    </location>
</feature>
<accession>C1LEI6</accession>
<feature type="region of interest" description="Disordered" evidence="1">
    <location>
        <begin position="207"/>
        <end position="228"/>
    </location>
</feature>
<feature type="domain" description="SBF1/SBF2" evidence="2">
    <location>
        <begin position="356"/>
        <end position="477"/>
    </location>
</feature>
<evidence type="ECO:0000313" key="3">
    <source>
        <dbReference type="EMBL" id="CAX73114.1"/>
    </source>
</evidence>
<dbReference type="AlphaFoldDB" id="C1LEI6"/>
<dbReference type="PANTHER" id="PTHR13663:SF2">
    <property type="entry name" value="SIMILAR TO RIKEN CDNA 6430548M08"/>
    <property type="match status" value="1"/>
</dbReference>
<organism evidence="3">
    <name type="scientific">Schistosoma japonicum</name>
    <name type="common">Blood fluke</name>
    <dbReference type="NCBI Taxonomy" id="6182"/>
    <lineage>
        <taxon>Eukaryota</taxon>
        <taxon>Metazoa</taxon>
        <taxon>Spiralia</taxon>
        <taxon>Lophotrochozoa</taxon>
        <taxon>Platyhelminthes</taxon>
        <taxon>Trematoda</taxon>
        <taxon>Digenea</taxon>
        <taxon>Strigeidida</taxon>
        <taxon>Schistosomatoidea</taxon>
        <taxon>Schistosomatidae</taxon>
        <taxon>Schistosoma</taxon>
    </lineage>
</organism>
<feature type="compositionally biased region" description="Basic and acidic residues" evidence="1">
    <location>
        <begin position="214"/>
        <end position="228"/>
    </location>
</feature>
<feature type="compositionally biased region" description="Low complexity" evidence="1">
    <location>
        <begin position="161"/>
        <end position="179"/>
    </location>
</feature>
<feature type="region of interest" description="Disordered" evidence="1">
    <location>
        <begin position="140"/>
        <end position="194"/>
    </location>
</feature>
<evidence type="ECO:0000256" key="1">
    <source>
        <dbReference type="SAM" id="MobiDB-lite"/>
    </source>
</evidence>
<proteinExistence type="evidence at transcript level"/>
<evidence type="ECO:0000259" key="2">
    <source>
        <dbReference type="Pfam" id="PF12335"/>
    </source>
</evidence>
<reference evidence="3" key="2">
    <citation type="submission" date="2009-03" db="EMBL/GenBank/DDBJ databases">
        <authorList>
            <person name="Gang L."/>
        </authorList>
    </citation>
    <scope>NUCLEOTIDE SEQUENCE</scope>
    <source>
        <strain evidence="3">Anhui</strain>
    </source>
</reference>
<dbReference type="EMBL" id="FN317383">
    <property type="protein sequence ID" value="CAX73114.1"/>
    <property type="molecule type" value="mRNA"/>
</dbReference>
<reference evidence="3" key="1">
    <citation type="journal article" date="2009" name="Nature">
        <title>The Schistosoma japonicum genome reveals features of host-parasite interplay.</title>
        <authorList>
            <person name="Liu F."/>
            <person name="Zhou Y."/>
            <person name="Wang Z.Q."/>
            <person name="Lu G."/>
            <person name="Zheng H."/>
            <person name="Brindley P.J."/>
            <person name="McManus D.P."/>
            <person name="Blair D."/>
            <person name="Zhang Q.H."/>
            <person name="Zhong Y."/>
            <person name="Wang S."/>
            <person name="Han Z.G."/>
            <person name="Chen Z."/>
        </authorList>
    </citation>
    <scope>NUCLEOTIDE SEQUENCE</scope>
    <source>
        <strain evidence="3">Anhui</strain>
    </source>
</reference>
<dbReference type="InterPro" id="IPR039872">
    <property type="entry name" value="KIAA0513"/>
</dbReference>
<dbReference type="PANTHER" id="PTHR13663">
    <property type="entry name" value="SIMILAR TO RIKEN CDNA 6430548M08"/>
    <property type="match status" value="1"/>
</dbReference>
<dbReference type="Pfam" id="PF12335">
    <property type="entry name" value="SBF2"/>
    <property type="match status" value="1"/>
</dbReference>
<name>C1LEI6_SCHJA</name>
<feature type="compositionally biased region" description="Pro residues" evidence="1">
    <location>
        <begin position="180"/>
        <end position="189"/>
    </location>
</feature>
<dbReference type="InterPro" id="IPR022096">
    <property type="entry name" value="SBF1/SBF2"/>
</dbReference>
<protein>
    <recommendedName>
        <fullName evidence="2">SBF1/SBF2 domain-containing protein</fullName>
    </recommendedName>
</protein>
<sequence length="529" mass="59327">MSFGNFLRRISFDSEKVHTDSATSENNESPGINSFFTSPSRIFETVNAKTGHFVSDLNQKLDLSGKLDSIKQASVGTLEHVVRGTTLNTSDSKDVNQKDDTLENILTQSYVDHDVSDSNLSFASHQSLNDKTKVDLDKMQTGKPASSVHFSPTRVSHISEESNMSSSSSTLRRQSTQNAPCPPRPPPPSSAALSRAMSLDETNLSAQMQSLSPCEKRNCPTDEQSNDQKLKYYGKDRTHTLQTVGESRILQQPSESVIEEEENSSASEYGENGDQPIYRQETDLTLTSNNQTNVTQNSCEARKISEDKTPFPVQCTTQQNEATIEEVQEFMDLYTSALIIGRSDYLKSKENELQELLTTPSGRTAFVNALEQESRRTQGLVDLQALPKLLDQISLLLVECQNAEDFAPAKKLLTISLQFYAYDPSVSTDRTFIFTYIKSQPIWQSLRFWNACFFQSLQEARSKAEESSHDSTKLSSSITYDQLKSYLHTMNVFNLHETIKHEFLRKQADLFNLNDDEISSLLSIISSAD</sequence>